<dbReference type="EMBL" id="PVWG01000052">
    <property type="protein sequence ID" value="PSB15837.1"/>
    <property type="molecule type" value="Genomic_DNA"/>
</dbReference>
<reference evidence="3 4" key="1">
    <citation type="submission" date="2018-02" db="EMBL/GenBank/DDBJ databases">
        <authorList>
            <person name="Cohen D.B."/>
            <person name="Kent A.D."/>
        </authorList>
    </citation>
    <scope>NUCLEOTIDE SEQUENCE [LARGE SCALE GENOMIC DNA]</scope>
    <source>
        <strain evidence="3 4">ULC007</strain>
    </source>
</reference>
<evidence type="ECO:0000313" key="3">
    <source>
        <dbReference type="EMBL" id="PSB15837.1"/>
    </source>
</evidence>
<evidence type="ECO:0000313" key="4">
    <source>
        <dbReference type="Proteomes" id="UP000238634"/>
    </source>
</evidence>
<sequence length="149" mass="15622">MSWSGLLKVFTGLFLAIALLAGGGFLAAQFFIAKLSAPPPKPIYSNDKPASSAKATVKAKAVSPDQSSVADASPKPLPSGAYEGRVTQSIGLILRDAPGRDGGQTGGIDYNEKVIVLETSSDGEWQKVRVQSNDREGWVKAGNTEKSSQ</sequence>
<comment type="caution">
    <text evidence="3">The sequence shown here is derived from an EMBL/GenBank/DDBJ whole genome shotgun (WGS) entry which is preliminary data.</text>
</comment>
<dbReference type="Gene3D" id="2.30.30.40">
    <property type="entry name" value="SH3 Domains"/>
    <property type="match status" value="1"/>
</dbReference>
<dbReference type="OrthoDB" id="573524at2"/>
<reference evidence="3 4" key="2">
    <citation type="submission" date="2018-03" db="EMBL/GenBank/DDBJ databases">
        <title>The ancient ancestry and fast evolution of plastids.</title>
        <authorList>
            <person name="Moore K.R."/>
            <person name="Magnabosco C."/>
            <person name="Momper L."/>
            <person name="Gold D.A."/>
            <person name="Bosak T."/>
            <person name="Fournier G.P."/>
        </authorList>
    </citation>
    <scope>NUCLEOTIDE SEQUENCE [LARGE SCALE GENOMIC DNA]</scope>
    <source>
        <strain evidence="3 4">ULC007</strain>
    </source>
</reference>
<proteinExistence type="predicted"/>
<organism evidence="3 4">
    <name type="scientific">Phormidesmis priestleyi ULC007</name>
    <dbReference type="NCBI Taxonomy" id="1920490"/>
    <lineage>
        <taxon>Bacteria</taxon>
        <taxon>Bacillati</taxon>
        <taxon>Cyanobacteriota</taxon>
        <taxon>Cyanophyceae</taxon>
        <taxon>Leptolyngbyales</taxon>
        <taxon>Leptolyngbyaceae</taxon>
        <taxon>Phormidesmis</taxon>
    </lineage>
</organism>
<dbReference type="STRING" id="1920490.GCA_001895925_05400"/>
<name>A0A2T1D5V9_9CYAN</name>
<keyword evidence="4" id="KW-1185">Reference proteome</keyword>
<feature type="domain" description="SH3b" evidence="2">
    <location>
        <begin position="81"/>
        <end position="148"/>
    </location>
</feature>
<feature type="region of interest" description="Disordered" evidence="1">
    <location>
        <begin position="55"/>
        <end position="81"/>
    </location>
</feature>
<dbReference type="RefSeq" id="WP_073074877.1">
    <property type="nucleotide sequence ID" value="NZ_MPPI01000049.1"/>
</dbReference>
<dbReference type="AlphaFoldDB" id="A0A2T1D5V9"/>
<evidence type="ECO:0000259" key="2">
    <source>
        <dbReference type="SMART" id="SM00287"/>
    </source>
</evidence>
<protein>
    <submittedName>
        <fullName evidence="3">SH3 domain-containing protein</fullName>
    </submittedName>
</protein>
<gene>
    <name evidence="3" type="ORF">C7B65_23385</name>
</gene>
<dbReference type="Pfam" id="PF08239">
    <property type="entry name" value="SH3_3"/>
    <property type="match status" value="1"/>
</dbReference>
<dbReference type="InterPro" id="IPR003646">
    <property type="entry name" value="SH3-like_bac-type"/>
</dbReference>
<feature type="region of interest" description="Disordered" evidence="1">
    <location>
        <begin position="129"/>
        <end position="149"/>
    </location>
</feature>
<feature type="compositionally biased region" description="Basic and acidic residues" evidence="1">
    <location>
        <begin position="129"/>
        <end position="138"/>
    </location>
</feature>
<accession>A0A2T1D5V9</accession>
<dbReference type="SMART" id="SM00287">
    <property type="entry name" value="SH3b"/>
    <property type="match status" value="1"/>
</dbReference>
<feature type="compositionally biased region" description="Low complexity" evidence="1">
    <location>
        <begin position="55"/>
        <end position="64"/>
    </location>
</feature>
<evidence type="ECO:0000256" key="1">
    <source>
        <dbReference type="SAM" id="MobiDB-lite"/>
    </source>
</evidence>
<dbReference type="Proteomes" id="UP000238634">
    <property type="component" value="Unassembled WGS sequence"/>
</dbReference>